<dbReference type="AlphaFoldDB" id="A0A914SF90"/>
<sequence>MNISVLVKDGKRCEDSIGSPDSNSEQLLNLSGLPDGLPDIKSHQFYQQVRFFVVTSMTNHLRGVVAFAGDVSTEFDVSARWLSVRSFRCTALSYCSKPLLLLLWQMKRYLDAEIVVRSHGLAKSDKGLDRSAGNDRRWLHNLCVLASENTYAFSQLCSQQFSKIDPAFKMIERKSVVSAAARYCPFFGCASFLMRPTPFYIHSKMKVRCQLEMIK</sequence>
<protein>
    <submittedName>
        <fullName evidence="2">Uncharacterized protein</fullName>
    </submittedName>
</protein>
<keyword evidence="1" id="KW-1185">Reference proteome</keyword>
<name>A0A914SF90_PAREQ</name>
<accession>A0A914SF90</accession>
<evidence type="ECO:0000313" key="1">
    <source>
        <dbReference type="Proteomes" id="UP000887564"/>
    </source>
</evidence>
<evidence type="ECO:0000313" key="2">
    <source>
        <dbReference type="WBParaSite" id="PEQ_0001268601-mRNA-1"/>
    </source>
</evidence>
<organism evidence="1 2">
    <name type="scientific">Parascaris equorum</name>
    <name type="common">Equine roundworm</name>
    <dbReference type="NCBI Taxonomy" id="6256"/>
    <lineage>
        <taxon>Eukaryota</taxon>
        <taxon>Metazoa</taxon>
        <taxon>Ecdysozoa</taxon>
        <taxon>Nematoda</taxon>
        <taxon>Chromadorea</taxon>
        <taxon>Rhabditida</taxon>
        <taxon>Spirurina</taxon>
        <taxon>Ascaridomorpha</taxon>
        <taxon>Ascaridoidea</taxon>
        <taxon>Ascarididae</taxon>
        <taxon>Parascaris</taxon>
    </lineage>
</organism>
<proteinExistence type="predicted"/>
<dbReference type="WBParaSite" id="PEQ_0001268601-mRNA-1">
    <property type="protein sequence ID" value="PEQ_0001268601-mRNA-1"/>
    <property type="gene ID" value="PEQ_0001268601"/>
</dbReference>
<dbReference type="Proteomes" id="UP000887564">
    <property type="component" value="Unplaced"/>
</dbReference>
<reference evidence="2" key="1">
    <citation type="submission" date="2022-11" db="UniProtKB">
        <authorList>
            <consortium name="WormBaseParasite"/>
        </authorList>
    </citation>
    <scope>IDENTIFICATION</scope>
</reference>